<evidence type="ECO:0000256" key="9">
    <source>
        <dbReference type="ARBA" id="ARBA00022737"/>
    </source>
</evidence>
<dbReference type="Pfam" id="PF13181">
    <property type="entry name" value="TPR_8"/>
    <property type="match status" value="1"/>
</dbReference>
<dbReference type="SUPFAM" id="SSF48452">
    <property type="entry name" value="TPR-like"/>
    <property type="match status" value="2"/>
</dbReference>
<comment type="catalytic activity">
    <reaction evidence="15">
        <text>a di-trans,poly-cis-dolichyl beta-D-mannosyl phosphate + L-seryl-[protein] = 3-O-(alpha-D-mannosyl)-L-seryl-[protein] + a di-trans,poly-cis-dolichyl phosphate + H(+)</text>
        <dbReference type="Rhea" id="RHEA:17377"/>
        <dbReference type="Rhea" id="RHEA-COMP:9863"/>
        <dbReference type="Rhea" id="RHEA-COMP:13546"/>
        <dbReference type="Rhea" id="RHEA-COMP:19498"/>
        <dbReference type="Rhea" id="RHEA-COMP:19501"/>
        <dbReference type="ChEBI" id="CHEBI:15378"/>
        <dbReference type="ChEBI" id="CHEBI:29999"/>
        <dbReference type="ChEBI" id="CHEBI:57683"/>
        <dbReference type="ChEBI" id="CHEBI:58211"/>
        <dbReference type="ChEBI" id="CHEBI:137321"/>
        <dbReference type="EC" id="2.4.1.109"/>
    </reaction>
</comment>
<keyword evidence="12 17" id="KW-1133">Transmembrane helix</keyword>
<dbReference type="InterPro" id="IPR011990">
    <property type="entry name" value="TPR-like_helical_dom_sf"/>
</dbReference>
<feature type="repeat" description="TPR" evidence="16">
    <location>
        <begin position="670"/>
        <end position="703"/>
    </location>
</feature>
<feature type="transmembrane region" description="Helical" evidence="17">
    <location>
        <begin position="407"/>
        <end position="423"/>
    </location>
</feature>
<dbReference type="Proteomes" id="UP000827092">
    <property type="component" value="Unassembled WGS sequence"/>
</dbReference>
<accession>A0AAV6URN8</accession>
<sequence>MEKYIAWGPCLIIATAFLCYLNSLGCGLVFDDQAAIRDNKDLLPTTPISNLLYNDFWGTSMLREESHKSYRPLCVFTFRLNFWVHDLDPFGYHLINVFLHASVCLLYHRLCTEILASTPSLIAALIFATHPIHCEAVTGVVGRAELLSSVFFLIALLMYIKSSHKNGSNDYKALFQCLVLSGLAMLSKEQGITVVAVCVTYDILLVIKVKGLSLPPGRPPRGKVKGPTPTWRKDLVLRLLVMTSGAMFMLVARMRLMGNRMPVFNRFDNPASAESWPIRQLTHHYLVSLNTWLLVFPSDLCCDWTMGTVKLVTSFCDVRLLATVTVYAGICGFAWRCCHGTRRNCKIIVMGLSLAIFPFLPASNLLYSVGFVVAERVLYLPSMGMCILIAHGFDTMCSAYRKQKHKFYVCIVILLCLYITKTVNRNFDWLDEETIFKSGLRVTSSNAKLYNNLGHVMESRGKIQEALQLFLKAAEVQPDDLGSHLNIGRMHNSMGMIEKAENAFRVAKELLPKMQPGAKNYRAHIAPRHLDLFLNLGSLLSRNESRLEEAQELYKEAISMKTDYTDAYIQRGNVLMKLNRSAEAHDMYKEALKHDHKNVDIFYNMGVLLLEQGKSHQALASFDQALQVDPQHEKSLLNYAILTQEAGDSSLRRLAHERLQVLLEKGSMPERTYFNLGILSTQDGDTQRAEQYFRQALKVRSDFESALFNLGLVLYEGGRALEALPHLQKLNPGHTKGMLLLGNIHFAQLRNYTAAMECYELVLKHDPANVPALHNLCATLFQMGRLIDAETCLLKAKDHLDATSGDHRQLVDHHLSLVRQRLRPQDHCSDHDCKLKETVTEKLEPFFARDSQIWR</sequence>
<evidence type="ECO:0000256" key="12">
    <source>
        <dbReference type="ARBA" id="ARBA00022989"/>
    </source>
</evidence>
<organism evidence="19 20">
    <name type="scientific">Oedothorax gibbosus</name>
    <dbReference type="NCBI Taxonomy" id="931172"/>
    <lineage>
        <taxon>Eukaryota</taxon>
        <taxon>Metazoa</taxon>
        <taxon>Ecdysozoa</taxon>
        <taxon>Arthropoda</taxon>
        <taxon>Chelicerata</taxon>
        <taxon>Arachnida</taxon>
        <taxon>Araneae</taxon>
        <taxon>Araneomorphae</taxon>
        <taxon>Entelegynae</taxon>
        <taxon>Araneoidea</taxon>
        <taxon>Linyphiidae</taxon>
        <taxon>Erigoninae</taxon>
        <taxon>Oedothorax</taxon>
    </lineage>
</organism>
<keyword evidence="13 17" id="KW-0472">Membrane</keyword>
<dbReference type="SMART" id="SM00028">
    <property type="entry name" value="TPR"/>
    <property type="match status" value="9"/>
</dbReference>
<keyword evidence="10 16" id="KW-0802">TPR repeat</keyword>
<feature type="transmembrane region" description="Helical" evidence="17">
    <location>
        <begin position="347"/>
        <end position="367"/>
    </location>
</feature>
<comment type="subcellular location">
    <subcellularLocation>
        <location evidence="3">Endoplasmic reticulum</location>
    </subcellularLocation>
    <subcellularLocation>
        <location evidence="2">Membrane</location>
        <topology evidence="2">Multi-pass membrane protein</topology>
    </subcellularLocation>
</comment>
<dbReference type="Gene3D" id="1.25.40.10">
    <property type="entry name" value="Tetratricopeptide repeat domain"/>
    <property type="match status" value="4"/>
</dbReference>
<reference evidence="19 20" key="1">
    <citation type="journal article" date="2022" name="Nat. Ecol. Evol.">
        <title>A masculinizing supergene underlies an exaggerated male reproductive morph in a spider.</title>
        <authorList>
            <person name="Hendrickx F."/>
            <person name="De Corte Z."/>
            <person name="Sonet G."/>
            <person name="Van Belleghem S.M."/>
            <person name="Kostlbacher S."/>
            <person name="Vangestel C."/>
        </authorList>
    </citation>
    <scope>NUCLEOTIDE SEQUENCE [LARGE SCALE GENOMIC DNA]</scope>
    <source>
        <strain evidence="19">W744_W776</strain>
    </source>
</reference>
<evidence type="ECO:0000256" key="14">
    <source>
        <dbReference type="ARBA" id="ARBA00045085"/>
    </source>
</evidence>
<evidence type="ECO:0000256" key="7">
    <source>
        <dbReference type="ARBA" id="ARBA00022679"/>
    </source>
</evidence>
<keyword evidence="20" id="KW-1185">Reference proteome</keyword>
<dbReference type="EC" id="2.4.1.109" evidence="6"/>
<feature type="transmembrane region" description="Helical" evidence="17">
    <location>
        <begin position="379"/>
        <end position="400"/>
    </location>
</feature>
<feature type="transmembrane region" description="Helical" evidence="17">
    <location>
        <begin position="318"/>
        <end position="335"/>
    </location>
</feature>
<keyword evidence="8 17" id="KW-0812">Transmembrane</keyword>
<evidence type="ECO:0000256" key="8">
    <source>
        <dbReference type="ARBA" id="ARBA00022692"/>
    </source>
</evidence>
<evidence type="ECO:0000256" key="5">
    <source>
        <dbReference type="ARBA" id="ARBA00007882"/>
    </source>
</evidence>
<dbReference type="Pfam" id="PF13374">
    <property type="entry name" value="TPR_10"/>
    <property type="match status" value="1"/>
</dbReference>
<evidence type="ECO:0000256" key="15">
    <source>
        <dbReference type="ARBA" id="ARBA00045102"/>
    </source>
</evidence>
<dbReference type="PANTHER" id="PTHR44395">
    <property type="match status" value="1"/>
</dbReference>
<keyword evidence="7" id="KW-0808">Transferase</keyword>
<keyword evidence="11" id="KW-0256">Endoplasmic reticulum</keyword>
<feature type="repeat" description="TPR" evidence="16">
    <location>
        <begin position="599"/>
        <end position="632"/>
    </location>
</feature>
<dbReference type="Pfam" id="PF08409">
    <property type="entry name" value="TMTC_DUF1736"/>
    <property type="match status" value="1"/>
</dbReference>
<dbReference type="GO" id="GO:0016020">
    <property type="term" value="C:membrane"/>
    <property type="evidence" value="ECO:0007669"/>
    <property type="project" value="UniProtKB-SubCell"/>
</dbReference>
<comment type="catalytic activity">
    <reaction evidence="14">
        <text>a di-trans,poly-cis-dolichyl beta-D-mannosyl phosphate + L-threonyl-[protein] = 3-O-(alpha-D-mannosyl)-L-threonyl-[protein] + a di-trans,poly-cis-dolichyl phosphate + H(+)</text>
        <dbReference type="Rhea" id="RHEA:53396"/>
        <dbReference type="Rhea" id="RHEA-COMP:11060"/>
        <dbReference type="Rhea" id="RHEA-COMP:13547"/>
        <dbReference type="Rhea" id="RHEA-COMP:19498"/>
        <dbReference type="Rhea" id="RHEA-COMP:19501"/>
        <dbReference type="ChEBI" id="CHEBI:15378"/>
        <dbReference type="ChEBI" id="CHEBI:30013"/>
        <dbReference type="ChEBI" id="CHEBI:57683"/>
        <dbReference type="ChEBI" id="CHEBI:58211"/>
        <dbReference type="ChEBI" id="CHEBI:137323"/>
        <dbReference type="EC" id="2.4.1.109"/>
    </reaction>
</comment>
<comment type="similarity">
    <text evidence="5">Belongs to the TMTC family.</text>
</comment>
<evidence type="ECO:0000313" key="19">
    <source>
        <dbReference type="EMBL" id="KAG8186483.1"/>
    </source>
</evidence>
<evidence type="ECO:0000256" key="10">
    <source>
        <dbReference type="ARBA" id="ARBA00022803"/>
    </source>
</evidence>
<evidence type="ECO:0000313" key="20">
    <source>
        <dbReference type="Proteomes" id="UP000827092"/>
    </source>
</evidence>
<feature type="domain" description="DUF1736" evidence="18">
    <location>
        <begin position="259"/>
        <end position="329"/>
    </location>
</feature>
<dbReference type="GO" id="GO:0005783">
    <property type="term" value="C:endoplasmic reticulum"/>
    <property type="evidence" value="ECO:0007669"/>
    <property type="project" value="UniProtKB-SubCell"/>
</dbReference>
<keyword evidence="9" id="KW-0677">Repeat</keyword>
<gene>
    <name evidence="19" type="ORF">JTE90_009238</name>
</gene>
<feature type="transmembrane region" description="Helical" evidence="17">
    <location>
        <begin position="235"/>
        <end position="256"/>
    </location>
</feature>
<dbReference type="InterPro" id="IPR019734">
    <property type="entry name" value="TPR_rpt"/>
</dbReference>
<dbReference type="EMBL" id="JAFNEN010000300">
    <property type="protein sequence ID" value="KAG8186483.1"/>
    <property type="molecule type" value="Genomic_DNA"/>
</dbReference>
<proteinExistence type="inferred from homology"/>
<protein>
    <recommendedName>
        <fullName evidence="6">dolichyl-phosphate-mannose--protein mannosyltransferase</fullName>
        <ecNumber evidence="6">2.4.1.109</ecNumber>
    </recommendedName>
</protein>
<comment type="caution">
    <text evidence="19">The sequence shown here is derived from an EMBL/GenBank/DDBJ whole genome shotgun (WGS) entry which is preliminary data.</text>
</comment>
<evidence type="ECO:0000256" key="16">
    <source>
        <dbReference type="PROSITE-ProRule" id="PRU00339"/>
    </source>
</evidence>
<evidence type="ECO:0000256" key="3">
    <source>
        <dbReference type="ARBA" id="ARBA00004240"/>
    </source>
</evidence>
<evidence type="ECO:0000256" key="11">
    <source>
        <dbReference type="ARBA" id="ARBA00022824"/>
    </source>
</evidence>
<dbReference type="PROSITE" id="PS50005">
    <property type="entry name" value="TPR"/>
    <property type="match status" value="4"/>
</dbReference>
<dbReference type="GO" id="GO:0004169">
    <property type="term" value="F:dolichyl-phosphate-mannose-protein mannosyltransferase activity"/>
    <property type="evidence" value="ECO:0007669"/>
    <property type="project" value="UniProtKB-EC"/>
</dbReference>
<evidence type="ECO:0000259" key="18">
    <source>
        <dbReference type="Pfam" id="PF08409"/>
    </source>
</evidence>
<evidence type="ECO:0000256" key="2">
    <source>
        <dbReference type="ARBA" id="ARBA00004141"/>
    </source>
</evidence>
<dbReference type="InterPro" id="IPR013618">
    <property type="entry name" value="TMTC_DUF1736"/>
</dbReference>
<name>A0AAV6URN8_9ARAC</name>
<evidence type="ECO:0000256" key="17">
    <source>
        <dbReference type="SAM" id="Phobius"/>
    </source>
</evidence>
<feature type="transmembrane region" description="Helical" evidence="17">
    <location>
        <begin position="139"/>
        <end position="159"/>
    </location>
</feature>
<dbReference type="Pfam" id="PF13432">
    <property type="entry name" value="TPR_16"/>
    <property type="match status" value="1"/>
</dbReference>
<comment type="function">
    <text evidence="1">Transfers mannosyl residues to the hydroxyl group of serine or threonine residues.</text>
</comment>
<dbReference type="AlphaFoldDB" id="A0AAV6URN8"/>
<evidence type="ECO:0000256" key="6">
    <source>
        <dbReference type="ARBA" id="ARBA00012839"/>
    </source>
</evidence>
<feature type="transmembrane region" description="Helical" evidence="17">
    <location>
        <begin position="193"/>
        <end position="214"/>
    </location>
</feature>
<evidence type="ECO:0000256" key="1">
    <source>
        <dbReference type="ARBA" id="ARBA00003582"/>
    </source>
</evidence>
<evidence type="ECO:0000256" key="13">
    <source>
        <dbReference type="ARBA" id="ARBA00023136"/>
    </source>
</evidence>
<evidence type="ECO:0000256" key="4">
    <source>
        <dbReference type="ARBA" id="ARBA00004922"/>
    </source>
</evidence>
<dbReference type="PROSITE" id="PS50293">
    <property type="entry name" value="TPR_REGION"/>
    <property type="match status" value="2"/>
</dbReference>
<feature type="repeat" description="TPR" evidence="16">
    <location>
        <begin position="447"/>
        <end position="480"/>
    </location>
</feature>
<dbReference type="Pfam" id="PF13414">
    <property type="entry name" value="TPR_11"/>
    <property type="match status" value="1"/>
</dbReference>
<dbReference type="PANTHER" id="PTHR44395:SF1">
    <property type="entry name" value="PROTEIN O-MANNOSYL-TRANSFERASE TMTC3"/>
    <property type="match status" value="1"/>
</dbReference>
<comment type="pathway">
    <text evidence="4">Protein modification; protein glycosylation.</text>
</comment>
<feature type="transmembrane region" description="Helical" evidence="17">
    <location>
        <begin position="6"/>
        <end position="30"/>
    </location>
</feature>
<feature type="repeat" description="TPR" evidence="16">
    <location>
        <begin position="565"/>
        <end position="598"/>
    </location>
</feature>